<dbReference type="Proteomes" id="UP001610334">
    <property type="component" value="Unassembled WGS sequence"/>
</dbReference>
<keyword evidence="5 8" id="KW-0560">Oxidoreductase</keyword>
<dbReference type="PROSITE" id="PS00086">
    <property type="entry name" value="CYTOCHROME_P450"/>
    <property type="match status" value="1"/>
</dbReference>
<evidence type="ECO:0000256" key="3">
    <source>
        <dbReference type="ARBA" id="ARBA00022617"/>
    </source>
</evidence>
<keyword evidence="9" id="KW-0472">Membrane</keyword>
<dbReference type="PRINTS" id="PR00385">
    <property type="entry name" value="P450"/>
</dbReference>
<dbReference type="InterPro" id="IPR036396">
    <property type="entry name" value="Cyt_P450_sf"/>
</dbReference>
<organism evidence="10 11">
    <name type="scientific">Aspergillus granulosus</name>
    <dbReference type="NCBI Taxonomy" id="176169"/>
    <lineage>
        <taxon>Eukaryota</taxon>
        <taxon>Fungi</taxon>
        <taxon>Dikarya</taxon>
        <taxon>Ascomycota</taxon>
        <taxon>Pezizomycotina</taxon>
        <taxon>Eurotiomycetes</taxon>
        <taxon>Eurotiomycetidae</taxon>
        <taxon>Eurotiales</taxon>
        <taxon>Aspergillaceae</taxon>
        <taxon>Aspergillus</taxon>
        <taxon>Aspergillus subgen. Nidulantes</taxon>
    </lineage>
</organism>
<proteinExistence type="inferred from homology"/>
<evidence type="ECO:0000256" key="4">
    <source>
        <dbReference type="ARBA" id="ARBA00022723"/>
    </source>
</evidence>
<keyword evidence="4 8" id="KW-0479">Metal-binding</keyword>
<accession>A0ABR4HXQ5</accession>
<dbReference type="EMBL" id="JBFXLT010000007">
    <property type="protein sequence ID" value="KAL2820278.1"/>
    <property type="molecule type" value="Genomic_DNA"/>
</dbReference>
<comment type="similarity">
    <text evidence="2 8">Belongs to the cytochrome P450 family.</text>
</comment>
<keyword evidence="9" id="KW-0812">Transmembrane</keyword>
<reference evidence="10 11" key="1">
    <citation type="submission" date="2024-07" db="EMBL/GenBank/DDBJ databases">
        <title>Section-level genome sequencing and comparative genomics of Aspergillus sections Usti and Cavernicolus.</title>
        <authorList>
            <consortium name="Lawrence Berkeley National Laboratory"/>
            <person name="Nybo J.L."/>
            <person name="Vesth T.C."/>
            <person name="Theobald S."/>
            <person name="Frisvad J.C."/>
            <person name="Larsen T.O."/>
            <person name="Kjaerboelling I."/>
            <person name="Rothschild-Mancinelli K."/>
            <person name="Lyhne E.K."/>
            <person name="Kogle M.E."/>
            <person name="Barry K."/>
            <person name="Clum A."/>
            <person name="Na H."/>
            <person name="Ledsgaard L."/>
            <person name="Lin J."/>
            <person name="Lipzen A."/>
            <person name="Kuo A."/>
            <person name="Riley R."/>
            <person name="Mondo S."/>
            <person name="Labutti K."/>
            <person name="Haridas S."/>
            <person name="Pangalinan J."/>
            <person name="Salamov A.A."/>
            <person name="Simmons B.A."/>
            <person name="Magnuson J.K."/>
            <person name="Chen J."/>
            <person name="Drula E."/>
            <person name="Henrissat B."/>
            <person name="Wiebenga A."/>
            <person name="Lubbers R.J."/>
            <person name="Gomes A.C."/>
            <person name="Makela M.R."/>
            <person name="Stajich J."/>
            <person name="Grigoriev I.V."/>
            <person name="Mortensen U.H."/>
            <person name="De Vries R.P."/>
            <person name="Baker S.E."/>
            <person name="Andersen M.R."/>
        </authorList>
    </citation>
    <scope>NUCLEOTIDE SEQUENCE [LARGE SCALE GENOMIC DNA]</scope>
    <source>
        <strain evidence="10 11">CBS 588.65</strain>
    </source>
</reference>
<dbReference type="CDD" id="cd11058">
    <property type="entry name" value="CYP60B-like"/>
    <property type="match status" value="1"/>
</dbReference>
<evidence type="ECO:0000256" key="6">
    <source>
        <dbReference type="ARBA" id="ARBA00023004"/>
    </source>
</evidence>
<dbReference type="Pfam" id="PF00067">
    <property type="entry name" value="p450"/>
    <property type="match status" value="1"/>
</dbReference>
<dbReference type="Gene3D" id="1.10.630.10">
    <property type="entry name" value="Cytochrome P450"/>
    <property type="match status" value="1"/>
</dbReference>
<dbReference type="PANTHER" id="PTHR24305:SF230">
    <property type="entry name" value="P450, PUTATIVE (EUROFUNG)-RELATED"/>
    <property type="match status" value="1"/>
</dbReference>
<comment type="cofactor">
    <cofactor evidence="1">
        <name>heme</name>
        <dbReference type="ChEBI" id="CHEBI:30413"/>
    </cofactor>
</comment>
<evidence type="ECO:0000256" key="2">
    <source>
        <dbReference type="ARBA" id="ARBA00010617"/>
    </source>
</evidence>
<evidence type="ECO:0000256" key="8">
    <source>
        <dbReference type="RuleBase" id="RU000461"/>
    </source>
</evidence>
<evidence type="ECO:0000313" key="10">
    <source>
        <dbReference type="EMBL" id="KAL2820278.1"/>
    </source>
</evidence>
<gene>
    <name evidence="10" type="ORF">BJX63DRAFT_428113</name>
</gene>
<keyword evidence="11" id="KW-1185">Reference proteome</keyword>
<evidence type="ECO:0000256" key="7">
    <source>
        <dbReference type="ARBA" id="ARBA00023033"/>
    </source>
</evidence>
<dbReference type="InterPro" id="IPR001128">
    <property type="entry name" value="Cyt_P450"/>
</dbReference>
<evidence type="ECO:0000256" key="9">
    <source>
        <dbReference type="SAM" id="Phobius"/>
    </source>
</evidence>
<dbReference type="InterPro" id="IPR017972">
    <property type="entry name" value="Cyt_P450_CS"/>
</dbReference>
<dbReference type="InterPro" id="IPR050121">
    <property type="entry name" value="Cytochrome_P450_monoxygenase"/>
</dbReference>
<evidence type="ECO:0000256" key="5">
    <source>
        <dbReference type="ARBA" id="ARBA00023002"/>
    </source>
</evidence>
<dbReference type="PANTHER" id="PTHR24305">
    <property type="entry name" value="CYTOCHROME P450"/>
    <property type="match status" value="1"/>
</dbReference>
<evidence type="ECO:0000313" key="11">
    <source>
        <dbReference type="Proteomes" id="UP001610334"/>
    </source>
</evidence>
<evidence type="ECO:0000256" key="1">
    <source>
        <dbReference type="ARBA" id="ARBA00001971"/>
    </source>
</evidence>
<keyword evidence="6 8" id="KW-0408">Iron</keyword>
<comment type="caution">
    <text evidence="10">The sequence shown here is derived from an EMBL/GenBank/DDBJ whole genome shotgun (WGS) entry which is preliminary data.</text>
</comment>
<keyword evidence="9" id="KW-1133">Transmembrane helix</keyword>
<protein>
    <submittedName>
        <fullName evidence="10">Cytochrome P450</fullName>
    </submittedName>
</protein>
<name>A0ABR4HXQ5_9EURO</name>
<keyword evidence="3 8" id="KW-0349">Heme</keyword>
<dbReference type="InterPro" id="IPR002401">
    <property type="entry name" value="Cyt_P450_E_grp-I"/>
</dbReference>
<keyword evidence="7 8" id="KW-0503">Monooxygenase</keyword>
<feature type="transmembrane region" description="Helical" evidence="9">
    <location>
        <begin position="6"/>
        <end position="28"/>
    </location>
</feature>
<sequence length="491" mass="55797">MLAVFSLWAAFGACLLYVPLTAIWCLYLHPLRRIPGPKSWIILPVLEHASAIWGRRDADLRRFHAEYGPAVRYGRDKVSFITVEGWKEIYGHGHRQLPKVRSSASNPLDIIDANDEDHTRYRRALSHAFSAKGLQDQEPLLNSYVSKLIERLKGVAESQLPADMVKWYNLCTFDIIGDLAFGEPFGGLDNSEYHHWVATIFQSIKAVPFKKLADSYPLIAKAALVVTPKGLLQARQRQLEHSKVTVQKRLQNSAAYGRNDFMNSMLRNQDGKNGLNEAELVANSNILIIAGSETTATLLSGVTYWITRNPHVLDKVKAEVRSVMKSDAEITVQKASTELPYMLACIDEAFRMYPPVPTGLERRTITPVRISGYEIAPGTAVSVHQSASYWSPINFYAPDRFLPERWLPEARNDPSSPFFTDNRDVVQPFSVGPRNCIGRNLAFAEMRVILARVLWNFDLELCEESENWFDQKTYNLWEKPELMCKLKLREL</sequence>
<dbReference type="PRINTS" id="PR00463">
    <property type="entry name" value="EP450I"/>
</dbReference>
<dbReference type="SUPFAM" id="SSF48264">
    <property type="entry name" value="Cytochrome P450"/>
    <property type="match status" value="1"/>
</dbReference>